<accession>A0A081C3X0</accession>
<reference evidence="2" key="1">
    <citation type="journal article" date="2015" name="PeerJ">
        <title>First genomic representation of candidate bacterial phylum KSB3 points to enhanced environmental sensing as a trigger of wastewater bulking.</title>
        <authorList>
            <person name="Sekiguchi Y."/>
            <person name="Ohashi A."/>
            <person name="Parks D.H."/>
            <person name="Yamauchi T."/>
            <person name="Tyson G.W."/>
            <person name="Hugenholtz P."/>
        </authorList>
    </citation>
    <scope>NUCLEOTIDE SEQUENCE [LARGE SCALE GENOMIC DNA]</scope>
</reference>
<name>A0A081C3X0_VECG1</name>
<dbReference type="InterPro" id="IPR051532">
    <property type="entry name" value="Ester_Hydrolysis_Enzymes"/>
</dbReference>
<dbReference type="EMBL" id="DF820469">
    <property type="protein sequence ID" value="GAK59275.1"/>
    <property type="molecule type" value="Genomic_DNA"/>
</dbReference>
<dbReference type="PANTHER" id="PTHR30383:SF5">
    <property type="entry name" value="SGNH HYDROLASE-TYPE ESTERASE DOMAIN-CONTAINING PROTEIN"/>
    <property type="match status" value="1"/>
</dbReference>
<dbReference type="SUPFAM" id="SSF52266">
    <property type="entry name" value="SGNH hydrolase"/>
    <property type="match status" value="1"/>
</dbReference>
<sequence>MTLHLANFQEQSRTRKVFNLLGIIVVAVAFLELFLRGLGVFVSFQILNPSQHSLSADQTNGHTIVCIGDSWTAGQSSGNYPDALQEKLLALFPEISTRVINLGAGGFNSSQGLRRLTDNLPIYQPDIVIVFIGNNDHWNLSESVYWQFADQQLDQFSLWKAKIRVFLHSLRVYKFICILFYKIRGMPTPNEFYAVSPDQQVTAEDHPVAIDRVLHKKQLEYNLLKFIELSKVYDFTLIFQTYFHFHGYHVNEIIRDIAMTYHIPFVDNNIFFHEKIAVEDRENYLIPDGHPNPTGYRFIADHVIEVLQQEKIYP</sequence>
<dbReference type="PANTHER" id="PTHR30383">
    <property type="entry name" value="THIOESTERASE 1/PROTEASE 1/LYSOPHOSPHOLIPASE L1"/>
    <property type="match status" value="1"/>
</dbReference>
<feature type="transmembrane region" description="Helical" evidence="1">
    <location>
        <begin position="20"/>
        <end position="44"/>
    </location>
</feature>
<dbReference type="InterPro" id="IPR001087">
    <property type="entry name" value="GDSL"/>
</dbReference>
<dbReference type="CDD" id="cd00229">
    <property type="entry name" value="SGNH_hydrolase"/>
    <property type="match status" value="1"/>
</dbReference>
<evidence type="ECO:0000256" key="1">
    <source>
        <dbReference type="SAM" id="Phobius"/>
    </source>
</evidence>
<protein>
    <submittedName>
        <fullName evidence="2">Lysophospholipase L1 and related esterases</fullName>
    </submittedName>
</protein>
<proteinExistence type="predicted"/>
<dbReference type="InterPro" id="IPR036514">
    <property type="entry name" value="SGNH_hydro_sf"/>
</dbReference>
<dbReference type="Proteomes" id="UP000030661">
    <property type="component" value="Unassembled WGS sequence"/>
</dbReference>
<keyword evidence="1" id="KW-0472">Membrane</keyword>
<dbReference type="HOGENOM" id="CLU_884712_0_0_0"/>
<keyword evidence="3" id="KW-1185">Reference proteome</keyword>
<evidence type="ECO:0000313" key="3">
    <source>
        <dbReference type="Proteomes" id="UP000030661"/>
    </source>
</evidence>
<keyword evidence="1" id="KW-1133">Transmembrane helix</keyword>
<dbReference type="Gene3D" id="3.40.50.1110">
    <property type="entry name" value="SGNH hydrolase"/>
    <property type="match status" value="1"/>
</dbReference>
<dbReference type="GO" id="GO:0004622">
    <property type="term" value="F:phosphatidylcholine lysophospholipase activity"/>
    <property type="evidence" value="ECO:0007669"/>
    <property type="project" value="TreeGrafter"/>
</dbReference>
<evidence type="ECO:0000313" key="2">
    <source>
        <dbReference type="EMBL" id="GAK59275.1"/>
    </source>
</evidence>
<dbReference type="AlphaFoldDB" id="A0A081C3X0"/>
<keyword evidence="1" id="KW-0812">Transmembrane</keyword>
<gene>
    <name evidence="2" type="ORF">U27_06252</name>
</gene>
<organism evidence="2">
    <name type="scientific">Vecturithrix granuli</name>
    <dbReference type="NCBI Taxonomy" id="1499967"/>
    <lineage>
        <taxon>Bacteria</taxon>
        <taxon>Candidatus Moduliflexota</taxon>
        <taxon>Candidatus Vecturitrichia</taxon>
        <taxon>Candidatus Vecturitrichales</taxon>
        <taxon>Candidatus Vecturitrichaceae</taxon>
        <taxon>Candidatus Vecturithrix</taxon>
    </lineage>
</organism>
<dbReference type="STRING" id="1499967.U27_06252"/>
<dbReference type="Pfam" id="PF00657">
    <property type="entry name" value="Lipase_GDSL"/>
    <property type="match status" value="1"/>
</dbReference>